<dbReference type="EMBL" id="JAOALG010000002">
    <property type="protein sequence ID" value="MEQ5842983.1"/>
    <property type="molecule type" value="Genomic_DNA"/>
</dbReference>
<keyword evidence="2" id="KW-1185">Reference proteome</keyword>
<name>A0ABV1LUI1_9BURK</name>
<comment type="caution">
    <text evidence="1">The sequence shown here is derived from an EMBL/GenBank/DDBJ whole genome shotgun (WGS) entry which is preliminary data.</text>
</comment>
<organism evidence="1 2">
    <name type="scientific">Paraburkholderia acidicola</name>
    <dbReference type="NCBI Taxonomy" id="1912599"/>
    <lineage>
        <taxon>Bacteria</taxon>
        <taxon>Pseudomonadati</taxon>
        <taxon>Pseudomonadota</taxon>
        <taxon>Betaproteobacteria</taxon>
        <taxon>Burkholderiales</taxon>
        <taxon>Burkholderiaceae</taxon>
        <taxon>Paraburkholderia</taxon>
    </lineage>
</organism>
<reference evidence="1 2" key="1">
    <citation type="journal article" date="2024" name="Chem. Sci.">
        <title>Discovery of a lagriamide polyketide by integrated genome mining, isotopic labeling, and untargeted metabolomics.</title>
        <authorList>
            <person name="Fergusson C.H."/>
            <person name="Saulog J."/>
            <person name="Paulo B.S."/>
            <person name="Wilson D.M."/>
            <person name="Liu D.Y."/>
            <person name="Morehouse N.J."/>
            <person name="Waterworth S."/>
            <person name="Barkei J."/>
            <person name="Gray C.A."/>
            <person name="Kwan J.C."/>
            <person name="Eustaquio A.S."/>
            <person name="Linington R.G."/>
        </authorList>
    </citation>
    <scope>NUCLEOTIDE SEQUENCE [LARGE SCALE GENOMIC DNA]</scope>
    <source>
        <strain evidence="1 2">RL17-338-BIF-B</strain>
    </source>
</reference>
<evidence type="ECO:0000313" key="1">
    <source>
        <dbReference type="EMBL" id="MEQ5842983.1"/>
    </source>
</evidence>
<accession>A0ABV1LUI1</accession>
<protein>
    <submittedName>
        <fullName evidence="1">Uncharacterized protein</fullName>
    </submittedName>
</protein>
<proteinExistence type="predicted"/>
<sequence length="85" mass="9757">MSNAIERDEEIDMKAVIDAKMSNNYKAGRTVRHKLTTMTWKIVEVRPDWLDCEKKIGRKILKGRFGLDEVEPYGAIGSVGITIYR</sequence>
<dbReference type="Proteomes" id="UP001469089">
    <property type="component" value="Unassembled WGS sequence"/>
</dbReference>
<evidence type="ECO:0000313" key="2">
    <source>
        <dbReference type="Proteomes" id="UP001469089"/>
    </source>
</evidence>
<gene>
    <name evidence="1" type="ORF">N0A02_26360</name>
</gene>
<dbReference type="RefSeq" id="WP_349544728.1">
    <property type="nucleotide sequence ID" value="NZ_JAOALG010000002.1"/>
</dbReference>